<evidence type="ECO:0000313" key="2">
    <source>
        <dbReference type="EMBL" id="ACU77304.1"/>
    </source>
</evidence>
<feature type="compositionally biased region" description="Gly residues" evidence="1">
    <location>
        <begin position="192"/>
        <end position="206"/>
    </location>
</feature>
<dbReference type="Proteomes" id="UP000000851">
    <property type="component" value="Chromosome"/>
</dbReference>
<accession>C7PYI2</accession>
<name>C7PYI2_CATAD</name>
<dbReference type="RefSeq" id="WP_015797029.1">
    <property type="nucleotide sequence ID" value="NC_013131.1"/>
</dbReference>
<evidence type="ECO:0000256" key="1">
    <source>
        <dbReference type="SAM" id="MobiDB-lite"/>
    </source>
</evidence>
<protein>
    <submittedName>
        <fullName evidence="2">Uncharacterized protein</fullName>
    </submittedName>
</protein>
<dbReference type="AlphaFoldDB" id="C7PYI2"/>
<evidence type="ECO:0000313" key="3">
    <source>
        <dbReference type="Proteomes" id="UP000000851"/>
    </source>
</evidence>
<dbReference type="HOGENOM" id="CLU_1329951_0_0_11"/>
<feature type="region of interest" description="Disordered" evidence="1">
    <location>
        <begin position="186"/>
        <end position="206"/>
    </location>
</feature>
<sequence>MTTDSGDSWNVGSHTAIPGPTIGTVAADADAIRALATWFSDTLTADGGLFTAGRSWLVDCSATGGYAGAPLRYDLYAGRSSGKGSAMAGPDVTAVGILPGYAKDDTFIPSAYNLKTTVDTQLSTLYTKLIEDPNSTQMSDGNLYTMVKMLADTLKKVADDYDKGDAQIETDLQALGSALQDNLTNYLNNNGSGNGNGNGNHNNGGS</sequence>
<keyword evidence="3" id="KW-1185">Reference proteome</keyword>
<dbReference type="STRING" id="479433.Caci_8481"/>
<proteinExistence type="predicted"/>
<dbReference type="KEGG" id="cai:Caci_8481"/>
<dbReference type="InParanoid" id="C7PYI2"/>
<gene>
    <name evidence="2" type="ordered locus">Caci_8481</name>
</gene>
<organism evidence="2 3">
    <name type="scientific">Catenulispora acidiphila (strain DSM 44928 / JCM 14897 / NBRC 102108 / NRRL B-24433 / ID139908)</name>
    <dbReference type="NCBI Taxonomy" id="479433"/>
    <lineage>
        <taxon>Bacteria</taxon>
        <taxon>Bacillati</taxon>
        <taxon>Actinomycetota</taxon>
        <taxon>Actinomycetes</taxon>
        <taxon>Catenulisporales</taxon>
        <taxon>Catenulisporaceae</taxon>
        <taxon>Catenulispora</taxon>
    </lineage>
</organism>
<dbReference type="EMBL" id="CP001700">
    <property type="protein sequence ID" value="ACU77304.1"/>
    <property type="molecule type" value="Genomic_DNA"/>
</dbReference>
<reference evidence="2 3" key="1">
    <citation type="journal article" date="2009" name="Stand. Genomic Sci.">
        <title>Complete genome sequence of Catenulispora acidiphila type strain (ID 139908).</title>
        <authorList>
            <person name="Copeland A."/>
            <person name="Lapidus A."/>
            <person name="Glavina Del Rio T."/>
            <person name="Nolan M."/>
            <person name="Lucas S."/>
            <person name="Chen F."/>
            <person name="Tice H."/>
            <person name="Cheng J.F."/>
            <person name="Bruce D."/>
            <person name="Goodwin L."/>
            <person name="Pitluck S."/>
            <person name="Mikhailova N."/>
            <person name="Pati A."/>
            <person name="Ivanova N."/>
            <person name="Mavromatis K."/>
            <person name="Chen A."/>
            <person name="Palaniappan K."/>
            <person name="Chain P."/>
            <person name="Land M."/>
            <person name="Hauser L."/>
            <person name="Chang Y.J."/>
            <person name="Jeffries C.D."/>
            <person name="Chertkov O."/>
            <person name="Brettin T."/>
            <person name="Detter J.C."/>
            <person name="Han C."/>
            <person name="Ali Z."/>
            <person name="Tindall B.J."/>
            <person name="Goker M."/>
            <person name="Bristow J."/>
            <person name="Eisen J.A."/>
            <person name="Markowitz V."/>
            <person name="Hugenholtz P."/>
            <person name="Kyrpides N.C."/>
            <person name="Klenk H.P."/>
        </authorList>
    </citation>
    <scope>NUCLEOTIDE SEQUENCE [LARGE SCALE GENOMIC DNA]</scope>
    <source>
        <strain evidence="3">DSM 44928 / JCM 14897 / NBRC 102108 / NRRL B-24433 / ID139908</strain>
    </source>
</reference>